<comment type="subcellular location">
    <subcellularLocation>
        <location evidence="1">Cell membrane</location>
        <topology evidence="1">Multi-pass membrane protein</topology>
    </subcellularLocation>
</comment>
<evidence type="ECO:0000313" key="8">
    <source>
        <dbReference type="EMBL" id="WGW11972.1"/>
    </source>
</evidence>
<dbReference type="InterPro" id="IPR032694">
    <property type="entry name" value="CopC/D"/>
</dbReference>
<dbReference type="RefSeq" id="WP_349638768.1">
    <property type="nucleotide sequence ID" value="NZ_CP090958.1"/>
</dbReference>
<feature type="transmembrane region" description="Helical" evidence="6">
    <location>
        <begin position="260"/>
        <end position="281"/>
    </location>
</feature>
<evidence type="ECO:0000256" key="5">
    <source>
        <dbReference type="ARBA" id="ARBA00023136"/>
    </source>
</evidence>
<proteinExistence type="predicted"/>
<dbReference type="Proteomes" id="UP001209083">
    <property type="component" value="Chromosome"/>
</dbReference>
<feature type="transmembrane region" description="Helical" evidence="6">
    <location>
        <begin position="628"/>
        <end position="650"/>
    </location>
</feature>
<evidence type="ECO:0000313" key="9">
    <source>
        <dbReference type="Proteomes" id="UP001209083"/>
    </source>
</evidence>
<feature type="transmembrane region" description="Helical" evidence="6">
    <location>
        <begin position="158"/>
        <end position="176"/>
    </location>
</feature>
<reference evidence="8 9" key="1">
    <citation type="submission" date="2023-05" db="EMBL/GenBank/DDBJ databases">
        <title>Lithophilousrod everest ZFBP1038 complete genpme.</title>
        <authorList>
            <person name="Tian M."/>
        </authorList>
    </citation>
    <scope>NUCLEOTIDE SEQUENCE [LARGE SCALE GENOMIC DNA]</scope>
    <source>
        <strain evidence="8 9">ZFBP1038</strain>
    </source>
</reference>
<feature type="transmembrane region" description="Helical" evidence="6">
    <location>
        <begin position="12"/>
        <end position="40"/>
    </location>
</feature>
<dbReference type="InterPro" id="IPR019108">
    <property type="entry name" value="Caa3_assmbl_CtaG-rel"/>
</dbReference>
<evidence type="ECO:0000256" key="6">
    <source>
        <dbReference type="SAM" id="Phobius"/>
    </source>
</evidence>
<feature type="transmembrane region" description="Helical" evidence="6">
    <location>
        <begin position="293"/>
        <end position="313"/>
    </location>
</feature>
<accession>A0ABY8QSH4</accession>
<feature type="transmembrane region" description="Helical" evidence="6">
    <location>
        <begin position="105"/>
        <end position="129"/>
    </location>
</feature>
<name>A0ABY8QSH4_9MICO</name>
<evidence type="ECO:0000256" key="1">
    <source>
        <dbReference type="ARBA" id="ARBA00004651"/>
    </source>
</evidence>
<keyword evidence="9" id="KW-1185">Reference proteome</keyword>
<feature type="transmembrane region" description="Helical" evidence="6">
    <location>
        <begin position="333"/>
        <end position="354"/>
    </location>
</feature>
<feature type="transmembrane region" description="Helical" evidence="6">
    <location>
        <begin position="398"/>
        <end position="417"/>
    </location>
</feature>
<protein>
    <submittedName>
        <fullName evidence="8">Cytochrome c oxidase assembly protein</fullName>
    </submittedName>
</protein>
<dbReference type="Pfam" id="PF05425">
    <property type="entry name" value="CopD"/>
    <property type="match status" value="1"/>
</dbReference>
<feature type="transmembrane region" description="Helical" evidence="6">
    <location>
        <begin position="508"/>
        <end position="532"/>
    </location>
</feature>
<gene>
    <name evidence="8" type="ORF">LWF01_18100</name>
</gene>
<feature type="transmembrane region" description="Helical" evidence="6">
    <location>
        <begin position="60"/>
        <end position="84"/>
    </location>
</feature>
<feature type="transmembrane region" description="Helical" evidence="6">
    <location>
        <begin position="547"/>
        <end position="567"/>
    </location>
</feature>
<evidence type="ECO:0000256" key="4">
    <source>
        <dbReference type="ARBA" id="ARBA00022989"/>
    </source>
</evidence>
<feature type="transmembrane region" description="Helical" evidence="6">
    <location>
        <begin position="429"/>
        <end position="451"/>
    </location>
</feature>
<dbReference type="Pfam" id="PF09678">
    <property type="entry name" value="Caa3_CtaG"/>
    <property type="match status" value="1"/>
</dbReference>
<evidence type="ECO:0000256" key="3">
    <source>
        <dbReference type="ARBA" id="ARBA00022692"/>
    </source>
</evidence>
<feature type="transmembrane region" description="Helical" evidence="6">
    <location>
        <begin position="183"/>
        <end position="203"/>
    </location>
</feature>
<dbReference type="PANTHER" id="PTHR34820:SF4">
    <property type="entry name" value="INNER MEMBRANE PROTEIN YEBZ"/>
    <property type="match status" value="1"/>
</dbReference>
<organism evidence="8 9">
    <name type="scientific">Saxibacter everestensis</name>
    <dbReference type="NCBI Taxonomy" id="2909229"/>
    <lineage>
        <taxon>Bacteria</taxon>
        <taxon>Bacillati</taxon>
        <taxon>Actinomycetota</taxon>
        <taxon>Actinomycetes</taxon>
        <taxon>Micrococcales</taxon>
        <taxon>Brevibacteriaceae</taxon>
        <taxon>Saxibacter</taxon>
    </lineage>
</organism>
<keyword evidence="5 6" id="KW-0472">Membrane</keyword>
<dbReference type="EMBL" id="CP090958">
    <property type="protein sequence ID" value="WGW11972.1"/>
    <property type="molecule type" value="Genomic_DNA"/>
</dbReference>
<feature type="domain" description="Copper resistance protein D" evidence="7">
    <location>
        <begin position="255"/>
        <end position="354"/>
    </location>
</feature>
<evidence type="ECO:0000256" key="2">
    <source>
        <dbReference type="ARBA" id="ARBA00022475"/>
    </source>
</evidence>
<evidence type="ECO:0000259" key="7">
    <source>
        <dbReference type="Pfam" id="PF05425"/>
    </source>
</evidence>
<dbReference type="InterPro" id="IPR008457">
    <property type="entry name" value="Cu-R_CopD_dom"/>
</dbReference>
<feature type="transmembrane region" description="Helical" evidence="6">
    <location>
        <begin position="215"/>
        <end position="239"/>
    </location>
</feature>
<sequence length="688" mass="73212">MTTSREVAQRPLAADVGLALAAIAAVITLVGGLAFSGAAAASLINDPGVFVRWGLPAAELVYNVSLAVTAGVLALAAVAIPRTASSNRQRKGTESQPLNPAWERALGIASASSVVWTLSSVAVLVLSYIDTAGEQALRSGNFSAQLGLFVTQLDTGRAWLVIALTAAVVSTLIFGVRSLTGIGLLTLATIFALIPQALIGHAAGSDNHELAVGSIGLHIFGVVLWFGGLLGLCLLSGILTSRATASKVVPGGLADVVSRFSNVALFAYLLVVFSGVVNASIRLGGWDGLLSGYGALVVLKSLAALALGGVGWWHRRYIVRRLGDAAAAAKVLFWRLIAGEMLLFGIASGAAVALSRTAPPVPQEPPVEQTPARFLTGYDLPPELTPSRWFTEWAPDPIWIAIAGFAIIAYCRGVWVVRKRGDHWPIHRMVLWIFGMLALIYITSGGGVVYGRVLFSAHMVQHMTLAMAIPLPMVLGAPVTLLMRAVPARRDDSRGPREWVLAAVHSRFARFMAHPLIAAINFAGSIIVFYYSPLFGLALRTHVGHELMIVHFLIAGYLFAQALVGIDPGPTRFSYPLRLVLLLATMAFHAFFGVTLMGSTVLLEASWFGNMGRDWGGSALADQQEGGGIAWGIGEFPTFLLAVIVAVQWARSSDREAKRSDRKEARTGDAELRAYNEMLAKLADSDKK</sequence>
<dbReference type="PANTHER" id="PTHR34820">
    <property type="entry name" value="INNER MEMBRANE PROTEIN YEBZ"/>
    <property type="match status" value="1"/>
</dbReference>
<keyword evidence="3 6" id="KW-0812">Transmembrane</keyword>
<feature type="transmembrane region" description="Helical" evidence="6">
    <location>
        <begin position="463"/>
        <end position="487"/>
    </location>
</feature>
<feature type="transmembrane region" description="Helical" evidence="6">
    <location>
        <begin position="579"/>
        <end position="608"/>
    </location>
</feature>
<keyword evidence="4 6" id="KW-1133">Transmembrane helix</keyword>
<keyword evidence="2" id="KW-1003">Cell membrane</keyword>